<organism evidence="1 2">
    <name type="scientific">Cellulomonas persica</name>
    <dbReference type="NCBI Taxonomy" id="76861"/>
    <lineage>
        <taxon>Bacteria</taxon>
        <taxon>Bacillati</taxon>
        <taxon>Actinomycetota</taxon>
        <taxon>Actinomycetes</taxon>
        <taxon>Micrococcales</taxon>
        <taxon>Cellulomonadaceae</taxon>
        <taxon>Cellulomonas</taxon>
    </lineage>
</organism>
<dbReference type="Proteomes" id="UP000321386">
    <property type="component" value="Unassembled WGS sequence"/>
</dbReference>
<comment type="caution">
    <text evidence="1">The sequence shown here is derived from an EMBL/GenBank/DDBJ whole genome shotgun (WGS) entry which is preliminary data.</text>
</comment>
<sequence length="119" mass="12671">MTAPGARPASSDDEGCWQARWEAALAEFEVDLEVAEALLRVAHLPDVTEVAQVASWHPPADLGPLPAPLLTRAQSVLERQLEVAGQLALAAAASRRQMATARALRARPEAVPVYLDAQG</sequence>
<evidence type="ECO:0000313" key="2">
    <source>
        <dbReference type="Proteomes" id="UP000321386"/>
    </source>
</evidence>
<dbReference type="RefSeq" id="WP_146807699.1">
    <property type="nucleotide sequence ID" value="NZ_BJUA01000024.1"/>
</dbReference>
<dbReference type="AlphaFoldDB" id="A0A510V1Y3"/>
<dbReference type="EMBL" id="BJUA01000024">
    <property type="protein sequence ID" value="GEK19340.1"/>
    <property type="molecule type" value="Genomic_DNA"/>
</dbReference>
<name>A0A510V1Y3_9CELL</name>
<accession>A0A510V1Y3</accession>
<protein>
    <submittedName>
        <fullName evidence="1">Uncharacterized protein</fullName>
    </submittedName>
</protein>
<dbReference type="OrthoDB" id="4943636at2"/>
<keyword evidence="2" id="KW-1185">Reference proteome</keyword>
<reference evidence="1 2" key="1">
    <citation type="submission" date="2019-07" db="EMBL/GenBank/DDBJ databases">
        <title>Whole genome shotgun sequence of Cellulomonas persica NBRC 101101.</title>
        <authorList>
            <person name="Hosoyama A."/>
            <person name="Uohara A."/>
            <person name="Ohji S."/>
            <person name="Ichikawa N."/>
        </authorList>
    </citation>
    <scope>NUCLEOTIDE SEQUENCE [LARGE SCALE GENOMIC DNA]</scope>
    <source>
        <strain evidence="1 2">NBRC 101101</strain>
    </source>
</reference>
<evidence type="ECO:0000313" key="1">
    <source>
        <dbReference type="EMBL" id="GEK19340.1"/>
    </source>
</evidence>
<proteinExistence type="predicted"/>
<gene>
    <name evidence="1" type="ORF">CPE01_30730</name>
</gene>